<organism evidence="2 3">
    <name type="scientific">Streptomyces rimosus subsp. rimosus (strain ATCC 10970 / DSM 40260 / JCM 4667 / NRRL 2234)</name>
    <dbReference type="NCBI Taxonomy" id="1265868"/>
    <lineage>
        <taxon>Bacteria</taxon>
        <taxon>Bacillati</taxon>
        <taxon>Actinomycetota</taxon>
        <taxon>Actinomycetes</taxon>
        <taxon>Kitasatosporales</taxon>
        <taxon>Streptomycetaceae</taxon>
        <taxon>Streptomyces</taxon>
    </lineage>
</organism>
<feature type="region of interest" description="Disordered" evidence="1">
    <location>
        <begin position="164"/>
        <end position="184"/>
    </location>
</feature>
<accession>A0A8A1UZB1</accession>
<dbReference type="Pfam" id="PF19457">
    <property type="entry name" value="DUF5994"/>
    <property type="match status" value="1"/>
</dbReference>
<proteinExistence type="predicted"/>
<dbReference type="RefSeq" id="WP_129820860.1">
    <property type="nucleotide sequence ID" value="NZ_CP048261.1"/>
</dbReference>
<dbReference type="EMBL" id="CP048261">
    <property type="protein sequence ID" value="QST85108.1"/>
    <property type="molecule type" value="Genomic_DNA"/>
</dbReference>
<dbReference type="GeneID" id="66859842"/>
<gene>
    <name evidence="2" type="ORF">SRIM_037690</name>
</gene>
<sequence length="184" mass="19475">MTTTIGLLPTANMHVAPSGHVSLKQPGARRGLLDGAWWPRSRGLAHELPALIGLLDHRWGRITHVTVKHTYWPLNPWKVQATGHVVHVGRFGREQDPRIRSLLTCTVDRWNPVIIPPESGPSAAARPVAAAADPHNHGTAAALIANEDALGLGCPDDAGESHGVAAPHLGGVPATPFGLPARAQ</sequence>
<dbReference type="InterPro" id="IPR046036">
    <property type="entry name" value="DUF5994"/>
</dbReference>
<evidence type="ECO:0000313" key="2">
    <source>
        <dbReference type="EMBL" id="QST85108.1"/>
    </source>
</evidence>
<evidence type="ECO:0000256" key="1">
    <source>
        <dbReference type="SAM" id="MobiDB-lite"/>
    </source>
</evidence>
<dbReference type="Proteomes" id="UP000011074">
    <property type="component" value="Chromosome"/>
</dbReference>
<dbReference type="AlphaFoldDB" id="A0A8A1UZB1"/>
<reference evidence="2" key="2">
    <citation type="submission" date="2020-01" db="EMBL/GenBank/DDBJ databases">
        <authorList>
            <person name="Algora L."/>
            <person name="Schniete J.K."/>
            <person name="MacFadyen A."/>
            <person name="Hoskisson P.A."/>
            <person name="Hunter I.S."/>
            <person name="Herron P.R."/>
        </authorList>
    </citation>
    <scope>NUCLEOTIDE SEQUENCE</scope>
    <source>
        <strain evidence="2">ATCC 10970</strain>
    </source>
</reference>
<evidence type="ECO:0000313" key="3">
    <source>
        <dbReference type="Proteomes" id="UP000011074"/>
    </source>
</evidence>
<name>A0A8A1UZB1_STRR1</name>
<reference evidence="2" key="3">
    <citation type="journal article" date="2021" name="bioRxiv">
        <title>Bilateral symmetry of linear streptomycete chromosomes.</title>
        <authorList>
            <person name="Algora-Gallardo L."/>
            <person name="Schniete J.K."/>
            <person name="Mark D.R."/>
            <person name="Hunter I.S."/>
            <person name="Herron P.R."/>
        </authorList>
    </citation>
    <scope>NUCLEOTIDE SEQUENCE</scope>
    <source>
        <strain evidence="2">ATCC 10970</strain>
    </source>
</reference>
<reference evidence="2" key="1">
    <citation type="submission" date="2012-12" db="EMBL/GenBank/DDBJ databases">
        <authorList>
            <person name="Pethick F.E."/>
            <person name="MacFadyen A.C."/>
            <person name="Tang Z."/>
            <person name="Sangal V."/>
            <person name="Tze-Tze L."/>
            <person name="Chu J."/>
            <person name="Guo M."/>
            <person name="Kirby R."/>
            <person name="Hoskisson P.A."/>
            <person name="Herron P.R."/>
            <person name="Hunter I.S."/>
        </authorList>
    </citation>
    <scope>NUCLEOTIDE SEQUENCE</scope>
    <source>
        <strain evidence="2">ATCC 10970</strain>
    </source>
</reference>
<protein>
    <submittedName>
        <fullName evidence="2">Uncharacterized protein</fullName>
    </submittedName>
</protein>